<reference evidence="10" key="1">
    <citation type="journal article" date="2024" name="IScience">
        <title>Strigolactones Initiate the Formation of Haustorium-like Structures in Castilleja.</title>
        <authorList>
            <person name="Buerger M."/>
            <person name="Peterson D."/>
            <person name="Chory J."/>
        </authorList>
    </citation>
    <scope>NUCLEOTIDE SEQUENCE [LARGE SCALE GENOMIC DNA]</scope>
</reference>
<dbReference type="Pfam" id="PF00931">
    <property type="entry name" value="NB-ARC"/>
    <property type="match status" value="1"/>
</dbReference>
<dbReference type="FunFam" id="1.10.10.10:FF:000322">
    <property type="entry name" value="Probable disease resistance protein At1g63360"/>
    <property type="match status" value="1"/>
</dbReference>
<evidence type="ECO:0000259" key="7">
    <source>
        <dbReference type="Pfam" id="PF00931"/>
    </source>
</evidence>
<dbReference type="InterPro" id="IPR032675">
    <property type="entry name" value="LRR_dom_sf"/>
</dbReference>
<evidence type="ECO:0000256" key="4">
    <source>
        <dbReference type="ARBA" id="ARBA00022741"/>
    </source>
</evidence>
<dbReference type="PANTHER" id="PTHR15140:SF56">
    <property type="entry name" value="NB-ARC DOMAIN-CONTAINING PROTEIN"/>
    <property type="match status" value="1"/>
</dbReference>
<dbReference type="InterPro" id="IPR058922">
    <property type="entry name" value="WHD_DRP"/>
</dbReference>
<dbReference type="Pfam" id="PF23559">
    <property type="entry name" value="WHD_DRP"/>
    <property type="match status" value="1"/>
</dbReference>
<dbReference type="InterPro" id="IPR036388">
    <property type="entry name" value="WH-like_DNA-bd_sf"/>
</dbReference>
<evidence type="ECO:0000313" key="10">
    <source>
        <dbReference type="Proteomes" id="UP001632038"/>
    </source>
</evidence>
<evidence type="ECO:0000256" key="1">
    <source>
        <dbReference type="ARBA" id="ARBA00008894"/>
    </source>
</evidence>
<comment type="caution">
    <text evidence="9">The sequence shown here is derived from an EMBL/GenBank/DDBJ whole genome shotgun (WGS) entry which is preliminary data.</text>
</comment>
<dbReference type="Gene3D" id="1.10.10.10">
    <property type="entry name" value="Winged helix-like DNA-binding domain superfamily/Winged helix DNA-binding domain"/>
    <property type="match status" value="1"/>
</dbReference>
<keyword evidence="6" id="KW-0067">ATP-binding</keyword>
<keyword evidence="4" id="KW-0547">Nucleotide-binding</keyword>
<sequence length="493" mass="56945">MDDVRTVEDWDRLQIALLKSNKRGKVLITSRHVEVAHFANRDRRPHRLSGRVLVTSDEIAMSYDKLPYHLRACFLYFGMFPEDFEIPVWNLIRMWIAEGFVQEKDGSTLEETAESYLEDLVNRNLVYVDKKKHDGRPKTCRIHDMLREFCITEGGNDGEKFLQEMKKSNDGGFEPPVSEVQKYRRLCVHSDVVNFISSKPYGPYVRSFVSFSKEITLETHMISGILEAFKLLRVLEAKQLEFSRFPSNMYQLVHLSQYVGNDSDQKLQTLGPISPQSCTEEVFERTPSLKRLGICKRLALLLEGKSGSFDNFVNLSSLEKLKLRNDVFPTAPLEGKLLGLPQHYKFPPNLKSLTLLETYLDWSHMSILGLLDNLEVLKLKEKAFMGKCWEGIEGGFRRLKVLHIERTDLVVWVASQHHFPRLRRLELKNCKDLREIPIGLANIPSLQLLDVLYCKFAVIASAKKIRDVIETRQKEEQTANVGKFKLIIFPPDK</sequence>
<dbReference type="SUPFAM" id="SSF52058">
    <property type="entry name" value="L domain-like"/>
    <property type="match status" value="1"/>
</dbReference>
<dbReference type="AlphaFoldDB" id="A0ABD3BDK7"/>
<feature type="domain" description="Disease resistance protein winged helix" evidence="8">
    <location>
        <begin position="79"/>
        <end position="149"/>
    </location>
</feature>
<gene>
    <name evidence="9" type="ORF">CASFOL_041000</name>
</gene>
<evidence type="ECO:0000256" key="3">
    <source>
        <dbReference type="ARBA" id="ARBA00022737"/>
    </source>
</evidence>
<organism evidence="9 10">
    <name type="scientific">Castilleja foliolosa</name>
    <dbReference type="NCBI Taxonomy" id="1961234"/>
    <lineage>
        <taxon>Eukaryota</taxon>
        <taxon>Viridiplantae</taxon>
        <taxon>Streptophyta</taxon>
        <taxon>Embryophyta</taxon>
        <taxon>Tracheophyta</taxon>
        <taxon>Spermatophyta</taxon>
        <taxon>Magnoliopsida</taxon>
        <taxon>eudicotyledons</taxon>
        <taxon>Gunneridae</taxon>
        <taxon>Pentapetalae</taxon>
        <taxon>asterids</taxon>
        <taxon>lamiids</taxon>
        <taxon>Lamiales</taxon>
        <taxon>Orobanchaceae</taxon>
        <taxon>Pedicularideae</taxon>
        <taxon>Castillejinae</taxon>
        <taxon>Castilleja</taxon>
    </lineage>
</organism>
<keyword evidence="3" id="KW-0677">Repeat</keyword>
<dbReference type="Proteomes" id="UP001632038">
    <property type="component" value="Unassembled WGS sequence"/>
</dbReference>
<dbReference type="GO" id="GO:0005524">
    <property type="term" value="F:ATP binding"/>
    <property type="evidence" value="ECO:0007669"/>
    <property type="project" value="UniProtKB-KW"/>
</dbReference>
<proteinExistence type="inferred from homology"/>
<dbReference type="EMBL" id="JAVIJP010000100">
    <property type="protein sequence ID" value="KAL3615339.1"/>
    <property type="molecule type" value="Genomic_DNA"/>
</dbReference>
<dbReference type="InterPro" id="IPR002182">
    <property type="entry name" value="NB-ARC"/>
</dbReference>
<keyword evidence="2" id="KW-0433">Leucine-rich repeat</keyword>
<dbReference type="PANTHER" id="PTHR15140">
    <property type="entry name" value="TUBULIN-SPECIFIC CHAPERONE E"/>
    <property type="match status" value="1"/>
</dbReference>
<feature type="domain" description="NB-ARC" evidence="7">
    <location>
        <begin position="1"/>
        <end position="48"/>
    </location>
</feature>
<dbReference type="GO" id="GO:0006952">
    <property type="term" value="P:defense response"/>
    <property type="evidence" value="ECO:0007669"/>
    <property type="project" value="UniProtKB-KW"/>
</dbReference>
<evidence type="ECO:0000313" key="9">
    <source>
        <dbReference type="EMBL" id="KAL3615339.1"/>
    </source>
</evidence>
<accession>A0ABD3BDK7</accession>
<keyword evidence="5" id="KW-0611">Plant defense</keyword>
<evidence type="ECO:0008006" key="11">
    <source>
        <dbReference type="Google" id="ProtNLM"/>
    </source>
</evidence>
<evidence type="ECO:0000256" key="5">
    <source>
        <dbReference type="ARBA" id="ARBA00022821"/>
    </source>
</evidence>
<evidence type="ECO:0000259" key="8">
    <source>
        <dbReference type="Pfam" id="PF23559"/>
    </source>
</evidence>
<evidence type="ECO:0000256" key="6">
    <source>
        <dbReference type="ARBA" id="ARBA00022840"/>
    </source>
</evidence>
<evidence type="ECO:0000256" key="2">
    <source>
        <dbReference type="ARBA" id="ARBA00022614"/>
    </source>
</evidence>
<comment type="similarity">
    <text evidence="1">Belongs to the disease resistance NB-LRR family.</text>
</comment>
<protein>
    <recommendedName>
        <fullName evidence="11">NB-ARC domain-containing protein</fullName>
    </recommendedName>
</protein>
<keyword evidence="10" id="KW-1185">Reference proteome</keyword>
<dbReference type="Gene3D" id="3.80.10.10">
    <property type="entry name" value="Ribonuclease Inhibitor"/>
    <property type="match status" value="1"/>
</dbReference>
<name>A0ABD3BDK7_9LAMI</name>